<evidence type="ECO:0000256" key="2">
    <source>
        <dbReference type="ARBA" id="ARBA00006471"/>
    </source>
</evidence>
<dbReference type="OrthoDB" id="409928at2759"/>
<evidence type="ECO:0000256" key="6">
    <source>
        <dbReference type="ARBA" id="ARBA00037226"/>
    </source>
</evidence>
<evidence type="ECO:0000313" key="9">
    <source>
        <dbReference type="Proteomes" id="UP000006790"/>
    </source>
</evidence>
<reference evidence="8 9" key="1">
    <citation type="journal article" date="2011" name="G3 (Bethesda)">
        <title>Genome evolution in the Eremothecium clade of the Saccharomyces complex revealed by comparative genomics.</title>
        <authorList>
            <person name="Wendland J."/>
            <person name="Walther A."/>
        </authorList>
    </citation>
    <scope>NUCLEOTIDE SEQUENCE [LARGE SCALE GENOMIC DNA]</scope>
    <source>
        <strain evidence="9">CBS 270.75 / DBVPG 7215 / KCTC 17166 / NRRL Y-17582</strain>
    </source>
</reference>
<keyword evidence="5" id="KW-0687">Ribonucleoprotein</keyword>
<dbReference type="FunFam" id="3.30.1370.30:FF:000006">
    <property type="entry name" value="40S ribosomal protein S8"/>
    <property type="match status" value="1"/>
</dbReference>
<dbReference type="GeneID" id="11470913"/>
<dbReference type="GO" id="GO:0005763">
    <property type="term" value="C:mitochondrial small ribosomal subunit"/>
    <property type="evidence" value="ECO:0007669"/>
    <property type="project" value="EnsemblFungi"/>
</dbReference>
<dbReference type="Gene3D" id="3.30.1370.30">
    <property type="match status" value="1"/>
</dbReference>
<dbReference type="InterPro" id="IPR035987">
    <property type="entry name" value="Ribosomal_uS8_sf"/>
</dbReference>
<gene>
    <name evidence="8" type="ordered locus">Ecym_5619</name>
</gene>
<accession>I6NE63</accession>
<proteinExistence type="inferred from homology"/>
<protein>
    <recommendedName>
        <fullName evidence="7">Small ribosomal subunit protein uS8m</fullName>
    </recommendedName>
</protein>
<evidence type="ECO:0000313" key="8">
    <source>
        <dbReference type="EMBL" id="AET40355.1"/>
    </source>
</evidence>
<sequence length="195" mass="22367">MFLRCFTKFSFKIEILDGWIDDELTKDFKFEYSRLALGKRMSLVRLGYVCAHLQNCTRVRIGLTSIPYTKLHLNFAYNLYKHGFLSSLQKGSTKGPDVTQVDVTPDNISTRRLWLGLKYRENKPVLTSCRLISKPNLRIRLSCEDLKKLCSGRSVRLIKPLQPGELILVKANDDILEINEAISKRTGGEVLCRVN</sequence>
<comment type="function">
    <text evidence="6">Component of the mitochondrial ribosome (mitoribosome), a dedicated translation machinery responsible for the synthesis of mitochondrial genome-encoded proteins, including at least some of the essential transmembrane subunits of the mitochondrial respiratory chain. The mitoribosomes are attached to the mitochondrial inner membrane and translation products are cotranslationally integrated into the membrane.</text>
</comment>
<dbReference type="SUPFAM" id="SSF56047">
    <property type="entry name" value="Ribosomal protein S8"/>
    <property type="match status" value="1"/>
</dbReference>
<keyword evidence="3" id="KW-0689">Ribosomal protein</keyword>
<dbReference type="HOGENOM" id="CLU_107213_0_0_1"/>
<dbReference type="GO" id="GO:0003735">
    <property type="term" value="F:structural constituent of ribosome"/>
    <property type="evidence" value="ECO:0007669"/>
    <property type="project" value="EnsemblFungi"/>
</dbReference>
<evidence type="ECO:0000256" key="3">
    <source>
        <dbReference type="ARBA" id="ARBA00022980"/>
    </source>
</evidence>
<evidence type="ECO:0000256" key="5">
    <source>
        <dbReference type="ARBA" id="ARBA00023274"/>
    </source>
</evidence>
<dbReference type="Pfam" id="PF00410">
    <property type="entry name" value="Ribosomal_S8"/>
    <property type="match status" value="1"/>
</dbReference>
<keyword evidence="4" id="KW-0496">Mitochondrion</keyword>
<comment type="similarity">
    <text evidence="2">Belongs to the universal ribosomal protein uS8 family.</text>
</comment>
<organism evidence="8 9">
    <name type="scientific">Eremothecium cymbalariae (strain CBS 270.75 / DBVPG 7215 / KCTC 17166 / NRRL Y-17582)</name>
    <name type="common">Yeast</name>
    <dbReference type="NCBI Taxonomy" id="931890"/>
    <lineage>
        <taxon>Eukaryota</taxon>
        <taxon>Fungi</taxon>
        <taxon>Dikarya</taxon>
        <taxon>Ascomycota</taxon>
        <taxon>Saccharomycotina</taxon>
        <taxon>Saccharomycetes</taxon>
        <taxon>Saccharomycetales</taxon>
        <taxon>Saccharomycetaceae</taxon>
        <taxon>Eremothecium</taxon>
    </lineage>
</organism>
<dbReference type="FunCoup" id="I6NE63">
    <property type="interactions" value="115"/>
</dbReference>
<dbReference type="RefSeq" id="XP_003647172.1">
    <property type="nucleotide sequence ID" value="XM_003647124.1"/>
</dbReference>
<dbReference type="PANTHER" id="PTHR11758">
    <property type="entry name" value="40S RIBOSOMAL PROTEIN S15A"/>
    <property type="match status" value="1"/>
</dbReference>
<dbReference type="eggNOG" id="ENOG502RXRN">
    <property type="taxonomic scope" value="Eukaryota"/>
</dbReference>
<dbReference type="AlphaFoldDB" id="I6NE63"/>
<evidence type="ECO:0000256" key="7">
    <source>
        <dbReference type="ARBA" id="ARBA00071383"/>
    </source>
</evidence>
<comment type="subcellular location">
    <subcellularLocation>
        <location evidence="1">Mitochondrion</location>
    </subcellularLocation>
</comment>
<name>I6NE63_ERECY</name>
<dbReference type="Gene3D" id="3.30.1490.10">
    <property type="match status" value="1"/>
</dbReference>
<dbReference type="FunFam" id="3.30.1490.10:FF:000005">
    <property type="entry name" value="Mitochondrial 40S ribosomal protein S8"/>
    <property type="match status" value="1"/>
</dbReference>
<keyword evidence="9" id="KW-1185">Reference proteome</keyword>
<evidence type="ECO:0000256" key="1">
    <source>
        <dbReference type="ARBA" id="ARBA00004173"/>
    </source>
</evidence>
<dbReference type="STRING" id="931890.I6NE63"/>
<dbReference type="Proteomes" id="UP000006790">
    <property type="component" value="Chromosome 5"/>
</dbReference>
<dbReference type="InParanoid" id="I6NE63"/>
<dbReference type="KEGG" id="erc:Ecym_5619"/>
<dbReference type="GO" id="GO:0006412">
    <property type="term" value="P:translation"/>
    <property type="evidence" value="ECO:0007669"/>
    <property type="project" value="InterPro"/>
</dbReference>
<dbReference type="InterPro" id="IPR000630">
    <property type="entry name" value="Ribosomal_uS8"/>
</dbReference>
<evidence type="ECO:0000256" key="4">
    <source>
        <dbReference type="ARBA" id="ARBA00023128"/>
    </source>
</evidence>
<dbReference type="EMBL" id="CP002501">
    <property type="protein sequence ID" value="AET40355.1"/>
    <property type="molecule type" value="Genomic_DNA"/>
</dbReference>
<dbReference type="OMA" id="KYWQNEP"/>